<dbReference type="InterPro" id="IPR027417">
    <property type="entry name" value="P-loop_NTPase"/>
</dbReference>
<dbReference type="PROSITE" id="PS00675">
    <property type="entry name" value="SIGMA54_INTERACT_1"/>
    <property type="match status" value="1"/>
</dbReference>
<dbReference type="VEuPathDB" id="FungiDB:RhiirA1_424408"/>
<proteinExistence type="predicted"/>
<evidence type="ECO:0000259" key="2">
    <source>
        <dbReference type="Pfam" id="PF04548"/>
    </source>
</evidence>
<keyword evidence="1" id="KW-0547">Nucleotide-binding</keyword>
<gene>
    <name evidence="3" type="ORF">RhiirC2_828231</name>
</gene>
<organism evidence="3 4">
    <name type="scientific">Rhizophagus irregularis</name>
    <dbReference type="NCBI Taxonomy" id="588596"/>
    <lineage>
        <taxon>Eukaryota</taxon>
        <taxon>Fungi</taxon>
        <taxon>Fungi incertae sedis</taxon>
        <taxon>Mucoromycota</taxon>
        <taxon>Glomeromycotina</taxon>
        <taxon>Glomeromycetes</taxon>
        <taxon>Glomerales</taxon>
        <taxon>Glomeraceae</taxon>
        <taxon>Rhizophagus</taxon>
    </lineage>
</organism>
<dbReference type="Proteomes" id="UP000233469">
    <property type="component" value="Unassembled WGS sequence"/>
</dbReference>
<sequence length="258" mass="28793">MSISLISEIVSDFFTPVHNLPAILIIGETGVGKSTLGNLLVCGHPDNGPFKTKSITKDCDSAILNIDGKPHLLIVTAGFSDPIVASDDETWKKIGSIALKCASGVRAVLFVIRIIEKAVDILELRSMNNITAVFTHCNKANTENPDRLIDKLTYEQTNFLEKINKRFTIIPNPEWFEPQGSLTRSRLDYLRSNVSEIERNFTFSILKLVKLVCEIPNVKSQPEVDQALNDYEVNSVQDNAKQVLLDKLEKIPETNELK</sequence>
<comment type="caution">
    <text evidence="3">The sequence shown here is derived from an EMBL/GenBank/DDBJ whole genome shotgun (WGS) entry which is preliminary data.</text>
</comment>
<evidence type="ECO:0000313" key="4">
    <source>
        <dbReference type="Proteomes" id="UP000233469"/>
    </source>
</evidence>
<dbReference type="InterPro" id="IPR006703">
    <property type="entry name" value="G_AIG1"/>
</dbReference>
<dbReference type="EMBL" id="LLXL01000524">
    <property type="protein sequence ID" value="PKK71395.1"/>
    <property type="molecule type" value="Genomic_DNA"/>
</dbReference>
<dbReference type="SUPFAM" id="SSF52540">
    <property type="entry name" value="P-loop containing nucleoside triphosphate hydrolases"/>
    <property type="match status" value="1"/>
</dbReference>
<accession>A0A2N1NBW1</accession>
<evidence type="ECO:0000256" key="1">
    <source>
        <dbReference type="ARBA" id="ARBA00022741"/>
    </source>
</evidence>
<reference evidence="3 4" key="2">
    <citation type="submission" date="2017-10" db="EMBL/GenBank/DDBJ databases">
        <title>Extensive intraspecific genome diversity in a model arbuscular mycorrhizal fungus.</title>
        <authorList>
            <person name="Chen E.C.H."/>
            <person name="Morin E."/>
            <person name="Baudet D."/>
            <person name="Noel J."/>
            <person name="Ndikumana S."/>
            <person name="Charron P."/>
            <person name="St-Onge C."/>
            <person name="Giorgi J."/>
            <person name="Grigoriev I.V."/>
            <person name="Roux C."/>
            <person name="Martin F.M."/>
            <person name="Corradi N."/>
        </authorList>
    </citation>
    <scope>NUCLEOTIDE SEQUENCE [LARGE SCALE GENOMIC DNA]</scope>
    <source>
        <strain evidence="3 4">C2</strain>
    </source>
</reference>
<reference evidence="3 4" key="1">
    <citation type="submission" date="2016-04" db="EMBL/GenBank/DDBJ databases">
        <title>Genome analyses suggest a sexual origin of heterokaryosis in a supposedly ancient asexual fungus.</title>
        <authorList>
            <person name="Ropars J."/>
            <person name="Sedzielewska K."/>
            <person name="Noel J."/>
            <person name="Charron P."/>
            <person name="Farinelli L."/>
            <person name="Marton T."/>
            <person name="Kruger M."/>
            <person name="Pelin A."/>
            <person name="Brachmann A."/>
            <person name="Corradi N."/>
        </authorList>
    </citation>
    <scope>NUCLEOTIDE SEQUENCE [LARGE SCALE GENOMIC DNA]</scope>
    <source>
        <strain evidence="3 4">C2</strain>
    </source>
</reference>
<feature type="domain" description="AIG1-type G" evidence="2">
    <location>
        <begin position="23"/>
        <end position="135"/>
    </location>
</feature>
<dbReference type="Gene3D" id="3.40.50.300">
    <property type="entry name" value="P-loop containing nucleotide triphosphate hydrolases"/>
    <property type="match status" value="1"/>
</dbReference>
<dbReference type="GO" id="GO:0005525">
    <property type="term" value="F:GTP binding"/>
    <property type="evidence" value="ECO:0007669"/>
    <property type="project" value="InterPro"/>
</dbReference>
<protein>
    <recommendedName>
        <fullName evidence="2">AIG1-type G domain-containing protein</fullName>
    </recommendedName>
</protein>
<dbReference type="InterPro" id="IPR025662">
    <property type="entry name" value="Sigma_54_int_dom_ATP-bd_1"/>
</dbReference>
<dbReference type="VEuPathDB" id="FungiDB:FUN_021042"/>
<evidence type="ECO:0000313" key="3">
    <source>
        <dbReference type="EMBL" id="PKK71395.1"/>
    </source>
</evidence>
<name>A0A2N1NBW1_9GLOM</name>
<dbReference type="Pfam" id="PF04548">
    <property type="entry name" value="AIG1"/>
    <property type="match status" value="1"/>
</dbReference>
<dbReference type="AlphaFoldDB" id="A0A2N1NBW1"/>